<dbReference type="Gene3D" id="3.10.120.10">
    <property type="entry name" value="Cytochrome b5-like heme/steroid binding domain"/>
    <property type="match status" value="1"/>
</dbReference>
<dbReference type="InterPro" id="IPR018506">
    <property type="entry name" value="Cyt_B5_heme-BS"/>
</dbReference>
<dbReference type="GO" id="GO:0020037">
    <property type="term" value="F:heme binding"/>
    <property type="evidence" value="ECO:0007669"/>
    <property type="project" value="UniProtKB-UniRule"/>
</dbReference>
<evidence type="ECO:0000256" key="15">
    <source>
        <dbReference type="ARBA" id="ARBA00023004"/>
    </source>
</evidence>
<keyword evidence="6" id="KW-0444">Lipid biosynthesis</keyword>
<gene>
    <name evidence="21" type="ORF">M407DRAFT_245172</name>
</gene>
<comment type="subcellular location">
    <subcellularLocation>
        <location evidence="2">Endoplasmic reticulum membrane</location>
        <topology evidence="2">Multi-pass membrane protein</topology>
    </subcellularLocation>
</comment>
<evidence type="ECO:0000256" key="2">
    <source>
        <dbReference type="ARBA" id="ARBA00004477"/>
    </source>
</evidence>
<dbReference type="InterPro" id="IPR014430">
    <property type="entry name" value="Scs7"/>
</dbReference>
<evidence type="ECO:0000256" key="16">
    <source>
        <dbReference type="ARBA" id="ARBA00023098"/>
    </source>
</evidence>
<evidence type="ECO:0000256" key="14">
    <source>
        <dbReference type="ARBA" id="ARBA00023002"/>
    </source>
</evidence>
<dbReference type="AlphaFoldDB" id="A0A0C3KM78"/>
<dbReference type="Pfam" id="PF04116">
    <property type="entry name" value="FA_hydroxylase"/>
    <property type="match status" value="1"/>
</dbReference>
<dbReference type="GO" id="GO:0005789">
    <property type="term" value="C:endoplasmic reticulum membrane"/>
    <property type="evidence" value="ECO:0007669"/>
    <property type="project" value="UniProtKB-SubCell"/>
</dbReference>
<keyword evidence="8 19" id="KW-0812">Transmembrane</keyword>
<feature type="transmembrane region" description="Helical" evidence="19">
    <location>
        <begin position="132"/>
        <end position="150"/>
    </location>
</feature>
<comment type="similarity">
    <text evidence="19">Belongs to the cytochrome b5 family.</text>
</comment>
<sequence>MSSAEKQPLKSRAVRILTREDLVNHNNTSSCWISRNGKVYDVTGFLQDHPGGEDLILNHAGKDVGEIMKDPDEHDHSDSAYEMLEEYCIGRLGNEATIVDEAWEATVDFHPDDTDEAADFEKCQFLDLRRPLLRQTLCCFFLGNVIWTFLEYTLHRFLFHIDEWLPDRPAALTLHFLMHGVHHYLPMDRLRLVMPPLLFFTLSWPFTRLGYLLFPASVANGIISGAFAFYVLYDCMHYALHHTKLPQYMADMKKYHLAHHYKNFELGFGVTSKVWDYIFNTVLPV</sequence>
<evidence type="ECO:0000256" key="6">
    <source>
        <dbReference type="ARBA" id="ARBA00022516"/>
    </source>
</evidence>
<evidence type="ECO:0000256" key="17">
    <source>
        <dbReference type="ARBA" id="ARBA00023136"/>
    </source>
</evidence>
<keyword evidence="16" id="KW-0443">Lipid metabolism</keyword>
<dbReference type="PANTHER" id="PTHR12863">
    <property type="entry name" value="FATTY ACID HYDROXYLASE"/>
    <property type="match status" value="1"/>
</dbReference>
<feature type="domain" description="Cytochrome b5 heme-binding" evidence="20">
    <location>
        <begin position="14"/>
        <end position="93"/>
    </location>
</feature>
<comment type="caution">
    <text evidence="19">Lacks conserved residue(s) required for the propagation of feature annotation.</text>
</comment>
<keyword evidence="7 19" id="KW-0349">Heme</keyword>
<reference evidence="22" key="2">
    <citation type="submission" date="2015-01" db="EMBL/GenBank/DDBJ databases">
        <title>Evolutionary Origins and Diversification of the Mycorrhizal Mutualists.</title>
        <authorList>
            <consortium name="DOE Joint Genome Institute"/>
            <consortium name="Mycorrhizal Genomics Consortium"/>
            <person name="Kohler A."/>
            <person name="Kuo A."/>
            <person name="Nagy L.G."/>
            <person name="Floudas D."/>
            <person name="Copeland A."/>
            <person name="Barry K.W."/>
            <person name="Cichocki N."/>
            <person name="Veneault-Fourrey C."/>
            <person name="LaButti K."/>
            <person name="Lindquist E.A."/>
            <person name="Lipzen A."/>
            <person name="Lundell T."/>
            <person name="Morin E."/>
            <person name="Murat C."/>
            <person name="Riley R."/>
            <person name="Ohm R."/>
            <person name="Sun H."/>
            <person name="Tunlid A."/>
            <person name="Henrissat B."/>
            <person name="Grigoriev I.V."/>
            <person name="Hibbett D.S."/>
            <person name="Martin F."/>
        </authorList>
    </citation>
    <scope>NUCLEOTIDE SEQUENCE [LARGE SCALE GENOMIC DNA]</scope>
    <source>
        <strain evidence="22">MUT 4182</strain>
    </source>
</reference>
<evidence type="ECO:0000256" key="12">
    <source>
        <dbReference type="ARBA" id="ARBA00022833"/>
    </source>
</evidence>
<comment type="similarity">
    <text evidence="5">Belongs to the sterol desaturase family. SCS7 subfamily.</text>
</comment>
<evidence type="ECO:0000256" key="11">
    <source>
        <dbReference type="ARBA" id="ARBA00022832"/>
    </source>
</evidence>
<evidence type="ECO:0000256" key="10">
    <source>
        <dbReference type="ARBA" id="ARBA00022824"/>
    </source>
</evidence>
<comment type="pathway">
    <text evidence="3">Sphingolipid metabolism.</text>
</comment>
<dbReference type="EMBL" id="KN823109">
    <property type="protein sequence ID" value="KIO22458.1"/>
    <property type="molecule type" value="Genomic_DNA"/>
</dbReference>
<dbReference type="OrthoDB" id="2204368at2759"/>
<keyword evidence="10" id="KW-0256">Endoplasmic reticulum</keyword>
<dbReference type="GO" id="GO:0005506">
    <property type="term" value="F:iron ion binding"/>
    <property type="evidence" value="ECO:0007669"/>
    <property type="project" value="InterPro"/>
</dbReference>
<accession>A0A0C3KM78</accession>
<dbReference type="PANTHER" id="PTHR12863:SF1">
    <property type="entry name" value="FATTY ACID 2-HYDROXYLASE"/>
    <property type="match status" value="1"/>
</dbReference>
<feature type="transmembrane region" description="Helical" evidence="19">
    <location>
        <begin position="209"/>
        <end position="233"/>
    </location>
</feature>
<dbReference type="GO" id="GO:0080132">
    <property type="term" value="F:fatty acid 2-hydroxylase activity"/>
    <property type="evidence" value="ECO:0007669"/>
    <property type="project" value="InterPro"/>
</dbReference>
<dbReference type="InterPro" id="IPR036400">
    <property type="entry name" value="Cyt_B5-like_heme/steroid_sf"/>
</dbReference>
<keyword evidence="12" id="KW-0862">Zinc</keyword>
<organism evidence="21 22">
    <name type="scientific">Tulasnella calospora MUT 4182</name>
    <dbReference type="NCBI Taxonomy" id="1051891"/>
    <lineage>
        <taxon>Eukaryota</taxon>
        <taxon>Fungi</taxon>
        <taxon>Dikarya</taxon>
        <taxon>Basidiomycota</taxon>
        <taxon>Agaricomycotina</taxon>
        <taxon>Agaricomycetes</taxon>
        <taxon>Cantharellales</taxon>
        <taxon>Tulasnellaceae</taxon>
        <taxon>Tulasnella</taxon>
    </lineage>
</organism>
<evidence type="ECO:0000313" key="22">
    <source>
        <dbReference type="Proteomes" id="UP000054248"/>
    </source>
</evidence>
<keyword evidence="11" id="KW-0276">Fatty acid metabolism</keyword>
<dbReference type="Pfam" id="PF00173">
    <property type="entry name" value="Cyt-b5"/>
    <property type="match status" value="1"/>
</dbReference>
<dbReference type="PROSITE" id="PS50255">
    <property type="entry name" value="CYTOCHROME_B5_2"/>
    <property type="match status" value="1"/>
</dbReference>
<keyword evidence="9 19" id="KW-0479">Metal-binding</keyword>
<dbReference type="SUPFAM" id="SSF55856">
    <property type="entry name" value="Cytochrome b5-like heme/steroid binding domain"/>
    <property type="match status" value="1"/>
</dbReference>
<evidence type="ECO:0000313" key="21">
    <source>
        <dbReference type="EMBL" id="KIO22458.1"/>
    </source>
</evidence>
<evidence type="ECO:0000256" key="1">
    <source>
        <dbReference type="ARBA" id="ARBA00001947"/>
    </source>
</evidence>
<dbReference type="Proteomes" id="UP000054248">
    <property type="component" value="Unassembled WGS sequence"/>
</dbReference>
<comment type="cofactor">
    <cofactor evidence="1">
        <name>Zn(2+)</name>
        <dbReference type="ChEBI" id="CHEBI:29105"/>
    </cofactor>
</comment>
<dbReference type="HOGENOM" id="CLU_034756_0_0_1"/>
<keyword evidence="15 19" id="KW-0408">Iron</keyword>
<dbReference type="InterPro" id="IPR006694">
    <property type="entry name" value="Fatty_acid_hydroxylase"/>
</dbReference>
<name>A0A0C3KM78_9AGAM</name>
<evidence type="ECO:0000256" key="7">
    <source>
        <dbReference type="ARBA" id="ARBA00022617"/>
    </source>
</evidence>
<dbReference type="FunFam" id="3.10.120.10:FF:000002">
    <property type="entry name" value="Cytochrome b5 type B"/>
    <property type="match status" value="1"/>
</dbReference>
<dbReference type="STRING" id="1051891.A0A0C3KM78"/>
<reference evidence="21 22" key="1">
    <citation type="submission" date="2014-04" db="EMBL/GenBank/DDBJ databases">
        <authorList>
            <consortium name="DOE Joint Genome Institute"/>
            <person name="Kuo A."/>
            <person name="Girlanda M."/>
            <person name="Perotto S."/>
            <person name="Kohler A."/>
            <person name="Nagy L.G."/>
            <person name="Floudas D."/>
            <person name="Copeland A."/>
            <person name="Barry K.W."/>
            <person name="Cichocki N."/>
            <person name="Veneault-Fourrey C."/>
            <person name="LaButti K."/>
            <person name="Lindquist E.A."/>
            <person name="Lipzen A."/>
            <person name="Lundell T."/>
            <person name="Morin E."/>
            <person name="Murat C."/>
            <person name="Sun H."/>
            <person name="Tunlid A."/>
            <person name="Henrissat B."/>
            <person name="Grigoriev I.V."/>
            <person name="Hibbett D.S."/>
            <person name="Martin F."/>
            <person name="Nordberg H.P."/>
            <person name="Cantor M.N."/>
            <person name="Hua S.X."/>
        </authorList>
    </citation>
    <scope>NUCLEOTIDE SEQUENCE [LARGE SCALE GENOMIC DNA]</scope>
    <source>
        <strain evidence="21 22">MUT 4182</strain>
    </source>
</reference>
<dbReference type="GO" id="GO:0006633">
    <property type="term" value="P:fatty acid biosynthetic process"/>
    <property type="evidence" value="ECO:0007669"/>
    <property type="project" value="UniProtKB-KW"/>
</dbReference>
<evidence type="ECO:0000259" key="20">
    <source>
        <dbReference type="PROSITE" id="PS50255"/>
    </source>
</evidence>
<comment type="pathway">
    <text evidence="4">Lipid metabolism.</text>
</comment>
<keyword evidence="14" id="KW-0560">Oxidoreductase</keyword>
<dbReference type="PROSITE" id="PS00191">
    <property type="entry name" value="CYTOCHROME_B5_1"/>
    <property type="match status" value="1"/>
</dbReference>
<evidence type="ECO:0000256" key="19">
    <source>
        <dbReference type="RuleBase" id="RU362121"/>
    </source>
</evidence>
<evidence type="ECO:0000256" key="5">
    <source>
        <dbReference type="ARBA" id="ARBA00005747"/>
    </source>
</evidence>
<proteinExistence type="inferred from homology"/>
<keyword evidence="18" id="KW-0275">Fatty acid biosynthesis</keyword>
<evidence type="ECO:0000256" key="18">
    <source>
        <dbReference type="ARBA" id="ARBA00023160"/>
    </source>
</evidence>
<dbReference type="InterPro" id="IPR001199">
    <property type="entry name" value="Cyt_B5-like_heme/steroid-bd"/>
</dbReference>
<evidence type="ECO:0000256" key="13">
    <source>
        <dbReference type="ARBA" id="ARBA00022989"/>
    </source>
</evidence>
<protein>
    <recommendedName>
        <fullName evidence="20">Cytochrome b5 heme-binding domain-containing protein</fullName>
    </recommendedName>
</protein>
<evidence type="ECO:0000256" key="8">
    <source>
        <dbReference type="ARBA" id="ARBA00022692"/>
    </source>
</evidence>
<dbReference type="PRINTS" id="PR00363">
    <property type="entry name" value="CYTOCHROMEB5"/>
</dbReference>
<keyword evidence="13 19" id="KW-1133">Transmembrane helix</keyword>
<dbReference type="SMART" id="SM01117">
    <property type="entry name" value="Cyt-b5"/>
    <property type="match status" value="1"/>
</dbReference>
<keyword evidence="22" id="KW-1185">Reference proteome</keyword>
<keyword evidence="17 19" id="KW-0472">Membrane</keyword>
<evidence type="ECO:0000256" key="9">
    <source>
        <dbReference type="ARBA" id="ARBA00022723"/>
    </source>
</evidence>
<evidence type="ECO:0000256" key="3">
    <source>
        <dbReference type="ARBA" id="ARBA00004991"/>
    </source>
</evidence>
<evidence type="ECO:0000256" key="4">
    <source>
        <dbReference type="ARBA" id="ARBA00005189"/>
    </source>
</evidence>